<name>A0A9Q9BTT5_9RICK</name>
<dbReference type="RefSeq" id="WP_254815652.1">
    <property type="nucleotide sequence ID" value="NZ_CP089286.1"/>
</dbReference>
<evidence type="ECO:0000313" key="2">
    <source>
        <dbReference type="Proteomes" id="UP001059822"/>
    </source>
</evidence>
<proteinExistence type="predicted"/>
<sequence length="68" mass="7759">MINNNVDKDINNTRAKFSLSLLINFLVNVLKSVFIGQNAKNDTLVNNVYTQSLKILNTIKFYSLIIKI</sequence>
<organism evidence="1 2">
    <name type="scientific">Neoehrlichia mikurensis</name>
    <dbReference type="NCBI Taxonomy" id="89586"/>
    <lineage>
        <taxon>Bacteria</taxon>
        <taxon>Pseudomonadati</taxon>
        <taxon>Pseudomonadota</taxon>
        <taxon>Alphaproteobacteria</taxon>
        <taxon>Rickettsiales</taxon>
        <taxon>Anaplasmataceae</taxon>
        <taxon>Candidatus Neoehrlichia</taxon>
    </lineage>
</organism>
<reference evidence="1" key="1">
    <citation type="journal article" date="2022" name="Microorganisms">
        <title>Assembly and Comparison of Ca. Neoehrlichia mikurensis Genomes.</title>
        <authorList>
            <person name="Azagi T."/>
            <person name="Dirks R.P."/>
            <person name="Yebra-Pimentel E.S."/>
            <person name="Schaap P.J."/>
            <person name="Koehorst J.J."/>
            <person name="Esser H.J."/>
            <person name="Sprong H."/>
        </authorList>
    </citation>
    <scope>NUCLEOTIDE SEQUENCE</scope>
    <source>
        <strain evidence="1">18-2837</strain>
    </source>
</reference>
<protein>
    <submittedName>
        <fullName evidence="1">Uncharacterized protein</fullName>
    </submittedName>
</protein>
<dbReference type="EMBL" id="CP089286">
    <property type="protein sequence ID" value="UTO55672.1"/>
    <property type="molecule type" value="Genomic_DNA"/>
</dbReference>
<accession>A0A9Q9BTT5</accession>
<dbReference type="AlphaFoldDB" id="A0A9Q9BTT5"/>
<dbReference type="Proteomes" id="UP001059822">
    <property type="component" value="Chromosome"/>
</dbReference>
<evidence type="ECO:0000313" key="1">
    <source>
        <dbReference type="EMBL" id="UTO55672.1"/>
    </source>
</evidence>
<gene>
    <name evidence="1" type="ORF">LUA82_01115</name>
</gene>